<proteinExistence type="predicted"/>
<feature type="region of interest" description="Disordered" evidence="1">
    <location>
        <begin position="101"/>
        <end position="131"/>
    </location>
</feature>
<gene>
    <name evidence="2" type="ORF">PCOS0759_LOCUS3358</name>
</gene>
<protein>
    <submittedName>
        <fullName evidence="2">Uncharacterized protein</fullName>
    </submittedName>
</protein>
<dbReference type="AlphaFoldDB" id="A0A7S1KP73"/>
<dbReference type="EMBL" id="HBGD01004074">
    <property type="protein sequence ID" value="CAD9080118.1"/>
    <property type="molecule type" value="Transcribed_RNA"/>
</dbReference>
<organism evidence="2">
    <name type="scientific">Percolomonas cosmopolitus</name>
    <dbReference type="NCBI Taxonomy" id="63605"/>
    <lineage>
        <taxon>Eukaryota</taxon>
        <taxon>Discoba</taxon>
        <taxon>Heterolobosea</taxon>
        <taxon>Tetramitia</taxon>
        <taxon>Eutetramitia</taxon>
        <taxon>Percolomonadidae</taxon>
        <taxon>Percolomonas</taxon>
    </lineage>
</organism>
<reference evidence="2" key="1">
    <citation type="submission" date="2021-01" db="EMBL/GenBank/DDBJ databases">
        <authorList>
            <person name="Corre E."/>
            <person name="Pelletier E."/>
            <person name="Niang G."/>
            <person name="Scheremetjew M."/>
            <person name="Finn R."/>
            <person name="Kale V."/>
            <person name="Holt S."/>
            <person name="Cochrane G."/>
            <person name="Meng A."/>
            <person name="Brown T."/>
            <person name="Cohen L."/>
        </authorList>
    </citation>
    <scope>NUCLEOTIDE SEQUENCE</scope>
    <source>
        <strain evidence="2">WS</strain>
    </source>
</reference>
<evidence type="ECO:0000313" key="2">
    <source>
        <dbReference type="EMBL" id="CAD9080118.1"/>
    </source>
</evidence>
<name>A0A7S1KP73_9EUKA</name>
<accession>A0A7S1KP73</accession>
<sequence length="452" mass="52355">MTHPHFTNQLFNHIATPIQIPISHSLSTHQIPHILQHILSHTLYQTMQVPYLYHQVREIKERPWEESIGKVHLEEYLIGSVDTSRTTRKKAPSHYFTIGLQSQQHQHPPNTSQEFDTASSHQESSNNRIPRKSVLGRHLHQYTHTLNNWCLSILHSLQSHKNGNDVVCCLSEGSLQVPRYVMFVVFRNVWDSCEMMERRRRSEDDDQSDDQDVRRNRVFLARGQSYGESSSMTPLSEKQLSAIVRKILRSIIVNDAGGSLRKFMPGRNFCFVWHREEPSTEEHVQQQQQHSSAPRDPLSVWNQNVISFSGDAPLNTGDQHTHIQNATIASTSSTVDCLTASSLESFHMKPQMKFKLRNAQRQKFVVLEVGQKKHLDEDRTRQMMNEWIECKIKAARPKMDPHQEEYMLDEDDDDDLIGKFSNRSTLGSDTQDDSALHRVWIQHRQSLNGFKA</sequence>
<feature type="compositionally biased region" description="Polar residues" evidence="1">
    <location>
        <begin position="101"/>
        <end position="128"/>
    </location>
</feature>
<evidence type="ECO:0000256" key="1">
    <source>
        <dbReference type="SAM" id="MobiDB-lite"/>
    </source>
</evidence>